<dbReference type="PANTHER" id="PTHR42342">
    <property type="entry name" value="STATIONARY PHASE PROTEIN 5"/>
    <property type="match status" value="1"/>
</dbReference>
<reference evidence="2 4" key="1">
    <citation type="submission" date="2020-01" db="EMBL/GenBank/DDBJ databases">
        <authorList>
            <consortium name="DOE Joint Genome Institute"/>
            <person name="Haridas S."/>
            <person name="Albert R."/>
            <person name="Binder M."/>
            <person name="Bloem J."/>
            <person name="Labutti K."/>
            <person name="Salamov A."/>
            <person name="Andreopoulos B."/>
            <person name="Baker S.E."/>
            <person name="Barry K."/>
            <person name="Bills G."/>
            <person name="Bluhm B.H."/>
            <person name="Cannon C."/>
            <person name="Castanera R."/>
            <person name="Culley D.E."/>
            <person name="Daum C."/>
            <person name="Ezra D."/>
            <person name="Gonzalez J.B."/>
            <person name="Henrissat B."/>
            <person name="Kuo A."/>
            <person name="Liang C."/>
            <person name="Lipzen A."/>
            <person name="Lutzoni F."/>
            <person name="Magnuson J."/>
            <person name="Mondo S."/>
            <person name="Nolan M."/>
            <person name="Ohm R."/>
            <person name="Pangilinan J."/>
            <person name="Park H.-J."/>
            <person name="Ramirez L."/>
            <person name="Alfaro M."/>
            <person name="Sun H."/>
            <person name="Tritt A."/>
            <person name="Yoshinaga Y."/>
            <person name="Zwiers L.-H."/>
            <person name="Turgeon B.G."/>
            <person name="Goodwin S.B."/>
            <person name="Spatafora J.W."/>
            <person name="Crous P.W."/>
            <person name="Grigoriev I.V."/>
        </authorList>
    </citation>
    <scope>NUCLEOTIDE SEQUENCE</scope>
    <source>
        <strain evidence="2 4">CBS 781.70</strain>
    </source>
</reference>
<organism evidence="2">
    <name type="scientific">Eremomyces bilateralis CBS 781.70</name>
    <dbReference type="NCBI Taxonomy" id="1392243"/>
    <lineage>
        <taxon>Eukaryota</taxon>
        <taxon>Fungi</taxon>
        <taxon>Dikarya</taxon>
        <taxon>Ascomycota</taxon>
        <taxon>Pezizomycotina</taxon>
        <taxon>Dothideomycetes</taxon>
        <taxon>Dothideomycetes incertae sedis</taxon>
        <taxon>Eremomycetales</taxon>
        <taxon>Eremomycetaceae</taxon>
        <taxon>Eremomyces</taxon>
    </lineage>
</organism>
<protein>
    <recommendedName>
        <fullName evidence="5">Casein kinase II beta 2 subunit</fullName>
    </recommendedName>
</protein>
<reference evidence="4" key="3">
    <citation type="submission" date="2025-04" db="UniProtKB">
        <authorList>
            <consortium name="RefSeq"/>
        </authorList>
    </citation>
    <scope>IDENTIFICATION</scope>
    <source>
        <strain evidence="4">CBS 781.70</strain>
    </source>
</reference>
<feature type="compositionally biased region" description="Polar residues" evidence="1">
    <location>
        <begin position="392"/>
        <end position="407"/>
    </location>
</feature>
<dbReference type="EMBL" id="ML975153">
    <property type="protein sequence ID" value="KAF1814360.1"/>
    <property type="molecule type" value="Genomic_DNA"/>
</dbReference>
<evidence type="ECO:0000313" key="4">
    <source>
        <dbReference type="RefSeq" id="XP_033535991.1"/>
    </source>
</evidence>
<gene>
    <name evidence="2 4" type="ORF">P152DRAFT_465238</name>
</gene>
<keyword evidence="3" id="KW-1185">Reference proteome</keyword>
<name>A0A6G1G8Y6_9PEZI</name>
<feature type="region of interest" description="Disordered" evidence="1">
    <location>
        <begin position="381"/>
        <end position="419"/>
    </location>
</feature>
<dbReference type="PANTHER" id="PTHR42342:SF1">
    <property type="entry name" value="STATIONARY PHASE PROTEIN 5"/>
    <property type="match status" value="1"/>
</dbReference>
<evidence type="ECO:0000313" key="2">
    <source>
        <dbReference type="EMBL" id="KAF1814360.1"/>
    </source>
</evidence>
<dbReference type="GeneID" id="54421189"/>
<reference evidence="4" key="2">
    <citation type="submission" date="2020-04" db="EMBL/GenBank/DDBJ databases">
        <authorList>
            <consortium name="NCBI Genome Project"/>
        </authorList>
    </citation>
    <scope>NUCLEOTIDE SEQUENCE</scope>
    <source>
        <strain evidence="4">CBS 781.70</strain>
    </source>
</reference>
<evidence type="ECO:0008006" key="5">
    <source>
        <dbReference type="Google" id="ProtNLM"/>
    </source>
</evidence>
<dbReference type="RefSeq" id="XP_033535991.1">
    <property type="nucleotide sequence ID" value="XM_033680619.1"/>
</dbReference>
<dbReference type="InterPro" id="IPR038816">
    <property type="entry name" value="Stationary_phase_5"/>
</dbReference>
<dbReference type="Proteomes" id="UP000504638">
    <property type="component" value="Unplaced"/>
</dbReference>
<evidence type="ECO:0000313" key="3">
    <source>
        <dbReference type="Proteomes" id="UP000504638"/>
    </source>
</evidence>
<proteinExistence type="predicted"/>
<dbReference type="GO" id="GO:0070628">
    <property type="term" value="F:proteasome binding"/>
    <property type="evidence" value="ECO:0007669"/>
    <property type="project" value="InterPro"/>
</dbReference>
<feature type="compositionally biased region" description="Basic and acidic residues" evidence="1">
    <location>
        <begin position="408"/>
        <end position="419"/>
    </location>
</feature>
<dbReference type="OrthoDB" id="5415241at2759"/>
<dbReference type="AlphaFoldDB" id="A0A6G1G8Y6"/>
<sequence length="444" mass="48295">MAPSVGTFHLLVAKNAKLLRFAWKQAAQAVQNHVPIARAIETELQPIATRIAPRTSAQRIAWLKQSGARSYASAARHGASRSFSTSQRHAAGLKYDRSKYPTSRIRSAVERFTGRAPFASTMRPNLTGGSLGRTAGGYTLGAGRVGGARHFSHGPASPAEVVRHVSQGVRAFMLEGKRAQFDGVDPVTGKHRYKEVSVLENDVSRKMSAFQPCSPGSFIDFPVNPTITALAPRHAFEGTGFTPKSMDTLNTDGLLDVLSIDFSRALKDLAIVLTDLKRLASLGDLPISYHGTIVRVHFPGCDADTVEQLCDELGIQRGIVGQDREFPAFAGTEIALLFPFAPSIVSSEADGHSLYEPRNPPDKIDYDFELFPRVRSVMSAESEDGNGPLMIPSSNPWVSSPSGYESIRTSDLEDGDARGPPRCHDPLEYQGLQGVYRFIEQCEV</sequence>
<dbReference type="GO" id="GO:0043248">
    <property type="term" value="P:proteasome assembly"/>
    <property type="evidence" value="ECO:0007669"/>
    <property type="project" value="TreeGrafter"/>
</dbReference>
<evidence type="ECO:0000256" key="1">
    <source>
        <dbReference type="SAM" id="MobiDB-lite"/>
    </source>
</evidence>
<accession>A0A6G1G8Y6</accession>